<evidence type="ECO:0000256" key="3">
    <source>
        <dbReference type="ARBA" id="ARBA00022927"/>
    </source>
</evidence>
<accession>A0A6G3MF18</accession>
<dbReference type="Gene3D" id="1.25.10.10">
    <property type="entry name" value="Leucine-rich Repeat Variant"/>
    <property type="match status" value="1"/>
</dbReference>
<proteinExistence type="predicted"/>
<feature type="domain" description="Clathrin/coatomer adaptor adaptin-like N-terminal" evidence="5">
    <location>
        <begin position="45"/>
        <end position="175"/>
    </location>
</feature>
<keyword evidence="4" id="KW-0472">Membrane</keyword>
<dbReference type="GO" id="GO:0006886">
    <property type="term" value="P:intracellular protein transport"/>
    <property type="evidence" value="ECO:0007669"/>
    <property type="project" value="InterPro"/>
</dbReference>
<sequence>MANLVQRVADMAFESFAQPQMKDNLKGLEIFIADIKRCKSKKSEVKRVNRELANIRTKFCTRKNLDSYQKKKYIAKLLFIYLLGYPIEFGHLEALNLITCSNFSGKSIGYMFLSVIFSPQLDAEYVPLLISALKNDISSDRKLEAILALRACANTCFPEVIDSLFPDIYSILKKTYSFN</sequence>
<evidence type="ECO:0000256" key="4">
    <source>
        <dbReference type="ARBA" id="ARBA00023136"/>
    </source>
</evidence>
<dbReference type="AlphaFoldDB" id="A0A6G3MF18"/>
<dbReference type="InterPro" id="IPR016024">
    <property type="entry name" value="ARM-type_fold"/>
</dbReference>
<dbReference type="Pfam" id="PF01602">
    <property type="entry name" value="Adaptin_N"/>
    <property type="match status" value="1"/>
</dbReference>
<dbReference type="InterPro" id="IPR050840">
    <property type="entry name" value="Adaptor_Complx_Large_Subunit"/>
</dbReference>
<dbReference type="GO" id="GO:0012505">
    <property type="term" value="C:endomembrane system"/>
    <property type="evidence" value="ECO:0007669"/>
    <property type="project" value="UniProtKB-SubCell"/>
</dbReference>
<keyword evidence="2" id="KW-0813">Transport</keyword>
<dbReference type="InterPro" id="IPR002553">
    <property type="entry name" value="Clathrin/coatomer_adapt-like_N"/>
</dbReference>
<name>A0A6G3MF18_HENSL</name>
<evidence type="ECO:0000256" key="1">
    <source>
        <dbReference type="ARBA" id="ARBA00004308"/>
    </source>
</evidence>
<reference evidence="6" key="1">
    <citation type="submission" date="2018-11" db="EMBL/GenBank/DDBJ databases">
        <title>Henneguya salminicola genome and transcriptome.</title>
        <authorList>
            <person name="Yahalomi D."/>
            <person name="Atkinson S.D."/>
            <person name="Neuhof M."/>
            <person name="Chang E.S."/>
            <person name="Philippe H."/>
            <person name="Cartwright P."/>
            <person name="Bartholomew J.L."/>
            <person name="Huchon D."/>
        </authorList>
    </citation>
    <scope>NUCLEOTIDE SEQUENCE</scope>
    <source>
        <strain evidence="6">Hz1</strain>
        <tissue evidence="6">Whole</tissue>
    </source>
</reference>
<dbReference type="GO" id="GO:0030117">
    <property type="term" value="C:membrane coat"/>
    <property type="evidence" value="ECO:0007669"/>
    <property type="project" value="InterPro"/>
</dbReference>
<evidence type="ECO:0000313" key="6">
    <source>
        <dbReference type="EMBL" id="NDJ92638.1"/>
    </source>
</evidence>
<keyword evidence="3" id="KW-0653">Protein transport</keyword>
<dbReference type="PANTHER" id="PTHR22780">
    <property type="entry name" value="ADAPTIN, ALPHA/GAMMA/EPSILON"/>
    <property type="match status" value="1"/>
</dbReference>
<evidence type="ECO:0000259" key="5">
    <source>
        <dbReference type="Pfam" id="PF01602"/>
    </source>
</evidence>
<dbReference type="GO" id="GO:0016192">
    <property type="term" value="P:vesicle-mediated transport"/>
    <property type="evidence" value="ECO:0007669"/>
    <property type="project" value="InterPro"/>
</dbReference>
<dbReference type="InterPro" id="IPR011989">
    <property type="entry name" value="ARM-like"/>
</dbReference>
<dbReference type="SUPFAM" id="SSF48371">
    <property type="entry name" value="ARM repeat"/>
    <property type="match status" value="1"/>
</dbReference>
<protein>
    <submittedName>
        <fullName evidence="6">AP-2 complex subunit alpha (Trinotate prediction)</fullName>
    </submittedName>
</protein>
<comment type="subcellular location">
    <subcellularLocation>
        <location evidence="1">Endomembrane system</location>
    </subcellularLocation>
</comment>
<evidence type="ECO:0000256" key="2">
    <source>
        <dbReference type="ARBA" id="ARBA00022448"/>
    </source>
</evidence>
<dbReference type="EMBL" id="GHBP01001188">
    <property type="protein sequence ID" value="NDJ92638.1"/>
    <property type="molecule type" value="Transcribed_RNA"/>
</dbReference>
<organism evidence="6">
    <name type="scientific">Henneguya salminicola</name>
    <name type="common">Myxosporean</name>
    <dbReference type="NCBI Taxonomy" id="69463"/>
    <lineage>
        <taxon>Eukaryota</taxon>
        <taxon>Metazoa</taxon>
        <taxon>Cnidaria</taxon>
        <taxon>Myxozoa</taxon>
        <taxon>Myxosporea</taxon>
        <taxon>Bivalvulida</taxon>
        <taxon>Platysporina</taxon>
        <taxon>Myxobolidae</taxon>
        <taxon>Henneguya</taxon>
    </lineage>
</organism>